<accession>A0A1I6G909</accession>
<evidence type="ECO:0000256" key="3">
    <source>
        <dbReference type="ARBA" id="ARBA00022692"/>
    </source>
</evidence>
<dbReference type="PANTHER" id="PTHR43461">
    <property type="entry name" value="TRANSMEMBRANE PROTEIN 256"/>
    <property type="match status" value="1"/>
</dbReference>
<dbReference type="InterPro" id="IPR006696">
    <property type="entry name" value="DUF423"/>
</dbReference>
<protein>
    <submittedName>
        <fullName evidence="7">Uncharacterized membrane protein YgdD, TMEM256/DUF423 family</fullName>
    </submittedName>
</protein>
<proteinExistence type="inferred from homology"/>
<feature type="transmembrane region" description="Helical" evidence="6">
    <location>
        <begin position="99"/>
        <end position="120"/>
    </location>
</feature>
<dbReference type="Proteomes" id="UP000199534">
    <property type="component" value="Unassembled WGS sequence"/>
</dbReference>
<keyword evidence="8" id="KW-1185">Reference proteome</keyword>
<organism evidence="7 8">
    <name type="scientific">Robiginitalea myxolifaciens</name>
    <dbReference type="NCBI Taxonomy" id="400055"/>
    <lineage>
        <taxon>Bacteria</taxon>
        <taxon>Pseudomonadati</taxon>
        <taxon>Bacteroidota</taxon>
        <taxon>Flavobacteriia</taxon>
        <taxon>Flavobacteriales</taxon>
        <taxon>Flavobacteriaceae</taxon>
        <taxon>Robiginitalea</taxon>
    </lineage>
</organism>
<dbReference type="Pfam" id="PF04241">
    <property type="entry name" value="DUF423"/>
    <property type="match status" value="1"/>
</dbReference>
<evidence type="ECO:0000256" key="6">
    <source>
        <dbReference type="SAM" id="Phobius"/>
    </source>
</evidence>
<evidence type="ECO:0000313" key="7">
    <source>
        <dbReference type="EMBL" id="SFR38557.1"/>
    </source>
</evidence>
<dbReference type="OrthoDB" id="9802121at2"/>
<comment type="subcellular location">
    <subcellularLocation>
        <location evidence="1">Membrane</location>
        <topology evidence="1">Multi-pass membrane protein</topology>
    </subcellularLocation>
</comment>
<evidence type="ECO:0000256" key="2">
    <source>
        <dbReference type="ARBA" id="ARBA00009694"/>
    </source>
</evidence>
<keyword evidence="3 6" id="KW-0812">Transmembrane</keyword>
<sequence>MNKTILATGAVLGGIAVVLGALGAHALEALLEPDALSSFGTATDYQMIHALFLLFLGVVPLPDSDKRWIYRLIFWGVICFSGSIYLLTLGPLLGIDPGFLFWVTPLGGLLLIGGWVLLLIRVLRSLA</sequence>
<evidence type="ECO:0000313" key="8">
    <source>
        <dbReference type="Proteomes" id="UP000199534"/>
    </source>
</evidence>
<feature type="transmembrane region" description="Helical" evidence="6">
    <location>
        <begin position="42"/>
        <end position="61"/>
    </location>
</feature>
<dbReference type="EMBL" id="FOYQ01000001">
    <property type="protein sequence ID" value="SFR38557.1"/>
    <property type="molecule type" value="Genomic_DNA"/>
</dbReference>
<gene>
    <name evidence="7" type="ORF">SAMN04490243_1407</name>
</gene>
<dbReference type="GO" id="GO:0005886">
    <property type="term" value="C:plasma membrane"/>
    <property type="evidence" value="ECO:0007669"/>
    <property type="project" value="TreeGrafter"/>
</dbReference>
<name>A0A1I6G909_9FLAO</name>
<keyword evidence="5 6" id="KW-0472">Membrane</keyword>
<dbReference type="STRING" id="400055.SAMN04490243_1407"/>
<reference evidence="7 8" key="1">
    <citation type="submission" date="2016-10" db="EMBL/GenBank/DDBJ databases">
        <authorList>
            <person name="de Groot N.N."/>
        </authorList>
    </citation>
    <scope>NUCLEOTIDE SEQUENCE [LARGE SCALE GENOMIC DNA]</scope>
    <source>
        <strain evidence="7 8">DSM 21019</strain>
    </source>
</reference>
<dbReference type="RefSeq" id="WP_092981780.1">
    <property type="nucleotide sequence ID" value="NZ_FOYQ01000001.1"/>
</dbReference>
<dbReference type="PANTHER" id="PTHR43461:SF1">
    <property type="entry name" value="TRANSMEMBRANE PROTEIN 256"/>
    <property type="match status" value="1"/>
</dbReference>
<keyword evidence="4 6" id="KW-1133">Transmembrane helix</keyword>
<comment type="similarity">
    <text evidence="2">Belongs to the UPF0382 family.</text>
</comment>
<feature type="transmembrane region" description="Helical" evidence="6">
    <location>
        <begin position="68"/>
        <end position="87"/>
    </location>
</feature>
<dbReference type="AlphaFoldDB" id="A0A1I6G909"/>
<evidence type="ECO:0000256" key="1">
    <source>
        <dbReference type="ARBA" id="ARBA00004141"/>
    </source>
</evidence>
<evidence type="ECO:0000256" key="5">
    <source>
        <dbReference type="ARBA" id="ARBA00023136"/>
    </source>
</evidence>
<evidence type="ECO:0000256" key="4">
    <source>
        <dbReference type="ARBA" id="ARBA00022989"/>
    </source>
</evidence>